<organism evidence="17 18">
    <name type="scientific">Candidatus Giovannonibacteria bacterium GW2011_GWB1_44_23</name>
    <dbReference type="NCBI Taxonomy" id="1618652"/>
    <lineage>
        <taxon>Bacteria</taxon>
        <taxon>Candidatus Giovannoniibacteriota</taxon>
    </lineage>
</organism>
<feature type="transmembrane region" description="Helical" evidence="16">
    <location>
        <begin position="12"/>
        <end position="29"/>
    </location>
</feature>
<evidence type="ECO:0000313" key="17">
    <source>
        <dbReference type="EMBL" id="KKT57343.1"/>
    </source>
</evidence>
<keyword evidence="7 16" id="KW-1133">Transmembrane helix</keyword>
<evidence type="ECO:0000256" key="6">
    <source>
        <dbReference type="ARBA" id="ARBA00022984"/>
    </source>
</evidence>
<feature type="transmembrane region" description="Helical" evidence="16">
    <location>
        <begin position="76"/>
        <end position="96"/>
    </location>
</feature>
<dbReference type="InterPro" id="IPR011923">
    <property type="entry name" value="RodA/MrdB"/>
</dbReference>
<evidence type="ECO:0000256" key="3">
    <source>
        <dbReference type="ARBA" id="ARBA00022679"/>
    </source>
</evidence>
<evidence type="ECO:0000256" key="8">
    <source>
        <dbReference type="ARBA" id="ARBA00023136"/>
    </source>
</evidence>
<dbReference type="NCBIfam" id="TIGR02210">
    <property type="entry name" value="rodA_shape"/>
    <property type="match status" value="1"/>
</dbReference>
<feature type="transmembrane region" description="Helical" evidence="16">
    <location>
        <begin position="49"/>
        <end position="69"/>
    </location>
</feature>
<evidence type="ECO:0000256" key="13">
    <source>
        <dbReference type="ARBA" id="ARBA00041418"/>
    </source>
</evidence>
<dbReference type="GO" id="GO:0008955">
    <property type="term" value="F:peptidoglycan glycosyltransferase activity"/>
    <property type="evidence" value="ECO:0007669"/>
    <property type="project" value="UniProtKB-EC"/>
</dbReference>
<dbReference type="Pfam" id="PF01098">
    <property type="entry name" value="FTSW_RODA_SPOVE"/>
    <property type="match status" value="1"/>
</dbReference>
<evidence type="ECO:0000256" key="2">
    <source>
        <dbReference type="ARBA" id="ARBA00022676"/>
    </source>
</evidence>
<dbReference type="GO" id="GO:0051301">
    <property type="term" value="P:cell division"/>
    <property type="evidence" value="ECO:0007669"/>
    <property type="project" value="InterPro"/>
</dbReference>
<keyword evidence="8 16" id="KW-0472">Membrane</keyword>
<dbReference type="GO" id="GO:0009252">
    <property type="term" value="P:peptidoglycan biosynthetic process"/>
    <property type="evidence" value="ECO:0007669"/>
    <property type="project" value="UniProtKB-KW"/>
</dbReference>
<accession>A0A0G1IET7</accession>
<proteinExistence type="inferred from homology"/>
<dbReference type="GO" id="GO:0015648">
    <property type="term" value="F:lipid-linked peptidoglycan transporter activity"/>
    <property type="evidence" value="ECO:0007669"/>
    <property type="project" value="TreeGrafter"/>
</dbReference>
<dbReference type="GO" id="GO:0032153">
    <property type="term" value="C:cell division site"/>
    <property type="evidence" value="ECO:0007669"/>
    <property type="project" value="TreeGrafter"/>
</dbReference>
<dbReference type="InterPro" id="IPR001182">
    <property type="entry name" value="FtsW/RodA"/>
</dbReference>
<keyword evidence="5" id="KW-0133">Cell shape</keyword>
<comment type="similarity">
    <text evidence="11">Belongs to the SEDS family. FtsW subfamily.</text>
</comment>
<feature type="transmembrane region" description="Helical" evidence="16">
    <location>
        <begin position="277"/>
        <end position="297"/>
    </location>
</feature>
<feature type="transmembrane region" description="Helical" evidence="16">
    <location>
        <begin position="165"/>
        <end position="182"/>
    </location>
</feature>
<evidence type="ECO:0000256" key="16">
    <source>
        <dbReference type="SAM" id="Phobius"/>
    </source>
</evidence>
<evidence type="ECO:0000256" key="9">
    <source>
        <dbReference type="ARBA" id="ARBA00032370"/>
    </source>
</evidence>
<evidence type="ECO:0000256" key="12">
    <source>
        <dbReference type="ARBA" id="ARBA00041185"/>
    </source>
</evidence>
<sequence length="386" mass="42274">MNPAQAFKRLDWVLILSVLTLVFLGLTTMKSFSPPIGGEQGGDYFFNRQIVWIFVGLAVFFVSAIFIDWSFLKTNSIFLMILYLILILTLVFLILAGRAIKGAASWLKVGGTSVEPVELIKLIIVLILAKYFSKRHIEIARILHLAISFLYAALPMVLVALQPDLGSALVLGAIWLGMALVGGIKLKHLLALFVLGAVAALIFWSYFLLPYQKARVISFLNPQSDVSGRGYHAIQSVIAIGSGQIFGKGIGFGTQSRLEFLPEHETDFIFAAFAEEWGFLGILILLLFFSLVVWRILRAGIYGESNFEKLYATGLAIFLSFQAGIHIGMNSGVLPITGLGMPFLSYGGSSLITLFLALGILESFSLHKKGILLGGEERYKEGILGA</sequence>
<dbReference type="Proteomes" id="UP000033977">
    <property type="component" value="Unassembled WGS sequence"/>
</dbReference>
<comment type="caution">
    <text evidence="17">The sequence shown here is derived from an EMBL/GenBank/DDBJ whole genome shotgun (WGS) entry which is preliminary data.</text>
</comment>
<feature type="transmembrane region" description="Helical" evidence="16">
    <location>
        <begin position="139"/>
        <end position="159"/>
    </location>
</feature>
<evidence type="ECO:0000256" key="11">
    <source>
        <dbReference type="ARBA" id="ARBA00038053"/>
    </source>
</evidence>
<dbReference type="PANTHER" id="PTHR30474:SF2">
    <property type="entry name" value="PEPTIDOGLYCAN GLYCOSYLTRANSFERASE FTSW-RELATED"/>
    <property type="match status" value="1"/>
</dbReference>
<evidence type="ECO:0000256" key="1">
    <source>
        <dbReference type="ARBA" id="ARBA00004141"/>
    </source>
</evidence>
<keyword evidence="6" id="KW-0573">Peptidoglycan synthesis</keyword>
<feature type="transmembrane region" description="Helical" evidence="16">
    <location>
        <begin position="189"/>
        <end position="209"/>
    </location>
</feature>
<keyword evidence="2" id="KW-0328">Glycosyltransferase</keyword>
<evidence type="ECO:0000313" key="18">
    <source>
        <dbReference type="Proteomes" id="UP000033977"/>
    </source>
</evidence>
<dbReference type="EMBL" id="LCIN01000005">
    <property type="protein sequence ID" value="KKT57343.1"/>
    <property type="molecule type" value="Genomic_DNA"/>
</dbReference>
<feature type="transmembrane region" description="Helical" evidence="16">
    <location>
        <begin position="116"/>
        <end position="132"/>
    </location>
</feature>
<reference evidence="17 18" key="1">
    <citation type="journal article" date="2015" name="Nature">
        <title>rRNA introns, odd ribosomes, and small enigmatic genomes across a large radiation of phyla.</title>
        <authorList>
            <person name="Brown C.T."/>
            <person name="Hug L.A."/>
            <person name="Thomas B.C."/>
            <person name="Sharon I."/>
            <person name="Castelle C.J."/>
            <person name="Singh A."/>
            <person name="Wilkins M.J."/>
            <person name="Williams K.H."/>
            <person name="Banfield J.F."/>
        </authorList>
    </citation>
    <scope>NUCLEOTIDE SEQUENCE [LARGE SCALE GENOMIC DNA]</scope>
</reference>
<evidence type="ECO:0000256" key="10">
    <source>
        <dbReference type="ARBA" id="ARBA00033270"/>
    </source>
</evidence>
<name>A0A0G1IET7_9BACT</name>
<dbReference type="AlphaFoldDB" id="A0A0G1IET7"/>
<dbReference type="GO" id="GO:0005886">
    <property type="term" value="C:plasma membrane"/>
    <property type="evidence" value="ECO:0007669"/>
    <property type="project" value="TreeGrafter"/>
</dbReference>
<dbReference type="EC" id="2.4.99.28" evidence="14"/>
<comment type="catalytic activity">
    <reaction evidence="15">
        <text>[GlcNAc-(1-&gt;4)-Mur2Ac(oyl-L-Ala-gamma-D-Glu-L-Lys-D-Ala-D-Ala)](n)-di-trans,octa-cis-undecaprenyl diphosphate + beta-D-GlcNAc-(1-&gt;4)-Mur2Ac(oyl-L-Ala-gamma-D-Glu-L-Lys-D-Ala-D-Ala)-di-trans,octa-cis-undecaprenyl diphosphate = [GlcNAc-(1-&gt;4)-Mur2Ac(oyl-L-Ala-gamma-D-Glu-L-Lys-D-Ala-D-Ala)](n+1)-di-trans,octa-cis-undecaprenyl diphosphate + di-trans,octa-cis-undecaprenyl diphosphate + H(+)</text>
        <dbReference type="Rhea" id="RHEA:23708"/>
        <dbReference type="Rhea" id="RHEA-COMP:9602"/>
        <dbReference type="Rhea" id="RHEA-COMP:9603"/>
        <dbReference type="ChEBI" id="CHEBI:15378"/>
        <dbReference type="ChEBI" id="CHEBI:58405"/>
        <dbReference type="ChEBI" id="CHEBI:60033"/>
        <dbReference type="ChEBI" id="CHEBI:78435"/>
        <dbReference type="EC" id="2.4.99.28"/>
    </reaction>
</comment>
<dbReference type="GO" id="GO:0008360">
    <property type="term" value="P:regulation of cell shape"/>
    <property type="evidence" value="ECO:0007669"/>
    <property type="project" value="UniProtKB-KW"/>
</dbReference>
<evidence type="ECO:0000256" key="15">
    <source>
        <dbReference type="ARBA" id="ARBA00049902"/>
    </source>
</evidence>
<comment type="subcellular location">
    <subcellularLocation>
        <location evidence="1">Membrane</location>
        <topology evidence="1">Multi-pass membrane protein</topology>
    </subcellularLocation>
</comment>
<evidence type="ECO:0000256" key="5">
    <source>
        <dbReference type="ARBA" id="ARBA00022960"/>
    </source>
</evidence>
<evidence type="ECO:0000256" key="7">
    <source>
        <dbReference type="ARBA" id="ARBA00022989"/>
    </source>
</evidence>
<evidence type="ECO:0000256" key="4">
    <source>
        <dbReference type="ARBA" id="ARBA00022692"/>
    </source>
</evidence>
<feature type="transmembrane region" description="Helical" evidence="16">
    <location>
        <begin position="309"/>
        <end position="329"/>
    </location>
</feature>
<evidence type="ECO:0000256" key="14">
    <source>
        <dbReference type="ARBA" id="ARBA00044770"/>
    </source>
</evidence>
<dbReference type="PANTHER" id="PTHR30474">
    <property type="entry name" value="CELL CYCLE PROTEIN"/>
    <property type="match status" value="1"/>
</dbReference>
<protein>
    <recommendedName>
        <fullName evidence="12">Probable peptidoglycan glycosyltransferase FtsW</fullName>
        <ecNumber evidence="14">2.4.99.28</ecNumber>
    </recommendedName>
    <alternativeName>
        <fullName evidence="13">Cell division protein FtsW</fullName>
    </alternativeName>
    <alternativeName>
        <fullName evidence="10">Cell wall polymerase</fullName>
    </alternativeName>
    <alternativeName>
        <fullName evidence="9">Peptidoglycan polymerase</fullName>
    </alternativeName>
</protein>
<keyword evidence="4 16" id="KW-0812">Transmembrane</keyword>
<gene>
    <name evidence="17" type="ORF">UW49_C0005G0031</name>
</gene>
<keyword evidence="3" id="KW-0808">Transferase</keyword>
<feature type="transmembrane region" description="Helical" evidence="16">
    <location>
        <begin position="341"/>
        <end position="361"/>
    </location>
</feature>